<sequence length="437" mass="49707">MNTIILPPKKSFLYRLGKHPLLIPYKRLFILITLINGIVFYKGLTSWNWFNPESIAIYKISRVILFNFTLAILIRQQYVINLLFTIATSVPKHWPLFIRRICAKVYHFGGLHSSSATMGTLWYFVFVWGIYKSLSNNVYQINNPIVIITTLILVLLVTIVIMALPKMRAKYHNQFEITHRIGGWSVLILFWVQMLLFVRLESPSIPLWNKLDFWILIVLTASVIIPWLRLKKVDINIDSPSNHVALTSFDYGVTPFAGSSTALSRNPLLEWHSFANVPAPDKTGFRLTISRAGDWTGKFISEKPNKIWVKGIPTAGVGNVDKLFKKVIWVATGSGIGPCLPHLLLNETPSVLIWSTRSPEKTYGEALVNEIKNVQPNAIIWNTDEHGKPDLVKLAYKAYKDFNAEAVICISNQSLTQKVVHNMEYRGIPAYGAIWDS</sequence>
<keyword evidence="1" id="KW-1133">Transmembrane helix</keyword>
<gene>
    <name evidence="2" type="ORF">TJEJU_2003</name>
</gene>
<dbReference type="Proteomes" id="UP000215214">
    <property type="component" value="Chromosome TJEJU"/>
</dbReference>
<dbReference type="InterPro" id="IPR052979">
    <property type="entry name" value="Adenylate-forming_domain"/>
</dbReference>
<feature type="transmembrane region" description="Helical" evidence="1">
    <location>
        <begin position="64"/>
        <end position="84"/>
    </location>
</feature>
<feature type="transmembrane region" description="Helical" evidence="1">
    <location>
        <begin position="105"/>
        <end position="125"/>
    </location>
</feature>
<keyword evidence="1" id="KW-0812">Transmembrane</keyword>
<keyword evidence="3" id="KW-1185">Reference proteome</keyword>
<evidence type="ECO:0000313" key="2">
    <source>
        <dbReference type="EMBL" id="SNR15706.1"/>
    </source>
</evidence>
<dbReference type="KEGG" id="tje:TJEJU_2003"/>
<dbReference type="SUPFAM" id="SSF52343">
    <property type="entry name" value="Ferredoxin reductase-like, C-terminal NADP-linked domain"/>
    <property type="match status" value="1"/>
</dbReference>
<accession>A0A238U9N0</accession>
<feature type="transmembrane region" description="Helical" evidence="1">
    <location>
        <begin position="213"/>
        <end position="230"/>
    </location>
</feature>
<dbReference type="EMBL" id="LT899436">
    <property type="protein sequence ID" value="SNR15706.1"/>
    <property type="molecule type" value="Genomic_DNA"/>
</dbReference>
<dbReference type="OrthoDB" id="1154639at2"/>
<evidence type="ECO:0000313" key="3">
    <source>
        <dbReference type="Proteomes" id="UP000215214"/>
    </source>
</evidence>
<protein>
    <submittedName>
        <fullName evidence="2">Uncharacterized protein</fullName>
    </submittedName>
</protein>
<evidence type="ECO:0000256" key="1">
    <source>
        <dbReference type="SAM" id="Phobius"/>
    </source>
</evidence>
<dbReference type="AlphaFoldDB" id="A0A238U9N0"/>
<reference evidence="2 3" key="1">
    <citation type="submission" date="2017-07" db="EMBL/GenBank/DDBJ databases">
        <authorList>
            <person name="Sun Z.S."/>
            <person name="Albrecht U."/>
            <person name="Echele G."/>
            <person name="Lee C.C."/>
        </authorList>
    </citation>
    <scope>NUCLEOTIDE SEQUENCE [LARGE SCALE GENOMIC DNA]</scope>
    <source>
        <strain evidence="3">type strain: KCTC 22618</strain>
    </source>
</reference>
<feature type="transmembrane region" description="Helical" evidence="1">
    <location>
        <begin position="28"/>
        <end position="44"/>
    </location>
</feature>
<organism evidence="2 3">
    <name type="scientific">Tenacibaculum jejuense</name>
    <dbReference type="NCBI Taxonomy" id="584609"/>
    <lineage>
        <taxon>Bacteria</taxon>
        <taxon>Pseudomonadati</taxon>
        <taxon>Bacteroidota</taxon>
        <taxon>Flavobacteriia</taxon>
        <taxon>Flavobacteriales</taxon>
        <taxon>Flavobacteriaceae</taxon>
        <taxon>Tenacibaculum</taxon>
    </lineage>
</organism>
<keyword evidence="1" id="KW-0472">Membrane</keyword>
<dbReference type="PANTHER" id="PTHR33927:SF5">
    <property type="entry name" value="ENZYME, PUTATIVE (AFU_ORTHOLOGUE AFUA_8G01222)-RELATED"/>
    <property type="match status" value="1"/>
</dbReference>
<feature type="transmembrane region" description="Helical" evidence="1">
    <location>
        <begin position="145"/>
        <end position="165"/>
    </location>
</feature>
<dbReference type="PANTHER" id="PTHR33927">
    <property type="entry name" value="TRANSMEMBRANE PROTEIN"/>
    <property type="match status" value="1"/>
</dbReference>
<feature type="transmembrane region" description="Helical" evidence="1">
    <location>
        <begin position="177"/>
        <end position="198"/>
    </location>
</feature>
<dbReference type="InterPro" id="IPR039261">
    <property type="entry name" value="FNR_nucleotide-bd"/>
</dbReference>
<name>A0A238U9N0_9FLAO</name>
<proteinExistence type="predicted"/>
<dbReference type="RefSeq" id="WP_095071682.1">
    <property type="nucleotide sequence ID" value="NZ_LT899436.1"/>
</dbReference>